<protein>
    <submittedName>
        <fullName evidence="12">GDNF family receptor alpha 3</fullName>
    </submittedName>
</protein>
<dbReference type="GeneID" id="100024983"/>
<dbReference type="GO" id="GO:0043235">
    <property type="term" value="C:receptor complex"/>
    <property type="evidence" value="ECO:0000318"/>
    <property type="project" value="GO_Central"/>
</dbReference>
<dbReference type="PANTHER" id="PTHR10269">
    <property type="entry name" value="GDNF RECEPTOR ALPHA"/>
    <property type="match status" value="1"/>
</dbReference>
<evidence type="ECO:0000313" key="12">
    <source>
        <dbReference type="Ensembl" id="ENSMODP00000015259.3"/>
    </source>
</evidence>
<dbReference type="GO" id="GO:0007169">
    <property type="term" value="P:cell surface receptor protein tyrosine kinase signaling pathway"/>
    <property type="evidence" value="ECO:0007669"/>
    <property type="project" value="UniProtKB-ARBA"/>
</dbReference>
<dbReference type="Bgee" id="ENSMODG00000012187">
    <property type="expression patterns" value="Expressed in lung and 12 other cell types or tissues"/>
</dbReference>
<keyword evidence="8" id="KW-0325">Glycoprotein</keyword>
<keyword evidence="9" id="KW-0449">Lipoprotein</keyword>
<keyword evidence="13" id="KW-1185">Reference proteome</keyword>
<dbReference type="FunFam" id="1.10.220.110:FF:000001">
    <property type="entry name" value="GDNF family receptor alpha"/>
    <property type="match status" value="1"/>
</dbReference>
<dbReference type="InterPro" id="IPR003438">
    <property type="entry name" value="GDNF_rcpt"/>
</dbReference>
<evidence type="ECO:0000256" key="7">
    <source>
        <dbReference type="ARBA" id="ARBA00023170"/>
    </source>
</evidence>
<proteinExistence type="inferred from homology"/>
<dbReference type="OMA" id="CARSERP"/>
<feature type="chain" id="PRO_5003349819" evidence="10">
    <location>
        <begin position="24"/>
        <end position="410"/>
    </location>
</feature>
<accession>F7CXX6</accession>
<evidence type="ECO:0000256" key="4">
    <source>
        <dbReference type="ARBA" id="ARBA00022622"/>
    </source>
</evidence>
<evidence type="ECO:0000256" key="1">
    <source>
        <dbReference type="ARBA" id="ARBA00004609"/>
    </source>
</evidence>
<reference evidence="12 13" key="1">
    <citation type="journal article" date="2007" name="Nature">
        <title>Genome of the marsupial Monodelphis domestica reveals innovation in non-coding sequences.</title>
        <authorList>
            <person name="Mikkelsen T.S."/>
            <person name="Wakefield M.J."/>
            <person name="Aken B."/>
            <person name="Amemiya C.T."/>
            <person name="Chang J.L."/>
            <person name="Duke S."/>
            <person name="Garber M."/>
            <person name="Gentles A.J."/>
            <person name="Goodstadt L."/>
            <person name="Heger A."/>
            <person name="Jurka J."/>
            <person name="Kamal M."/>
            <person name="Mauceli E."/>
            <person name="Searle S.M."/>
            <person name="Sharpe T."/>
            <person name="Baker M.L."/>
            <person name="Batzer M.A."/>
            <person name="Benos P.V."/>
            <person name="Belov K."/>
            <person name="Clamp M."/>
            <person name="Cook A."/>
            <person name="Cuff J."/>
            <person name="Das R."/>
            <person name="Davidow L."/>
            <person name="Deakin J.E."/>
            <person name="Fazzari M.J."/>
            <person name="Glass J.L."/>
            <person name="Grabherr M."/>
            <person name="Greally J.M."/>
            <person name="Gu W."/>
            <person name="Hore T.A."/>
            <person name="Huttley G.A."/>
            <person name="Kleber M."/>
            <person name="Jirtle R.L."/>
            <person name="Koina E."/>
            <person name="Lee J.T."/>
            <person name="Mahony S."/>
            <person name="Marra M.A."/>
            <person name="Miller R.D."/>
            <person name="Nicholls R.D."/>
            <person name="Oda M."/>
            <person name="Papenfuss A.T."/>
            <person name="Parra Z.E."/>
            <person name="Pollock D.D."/>
            <person name="Ray D.A."/>
            <person name="Schein J.E."/>
            <person name="Speed T.P."/>
            <person name="Thompson K."/>
            <person name="VandeBerg J.L."/>
            <person name="Wade C.M."/>
            <person name="Walker J.A."/>
            <person name="Waters P.D."/>
            <person name="Webber C."/>
            <person name="Weidman J.R."/>
            <person name="Xie X."/>
            <person name="Zody M.C."/>
            <person name="Baldwin J."/>
            <person name="Abdouelleil A."/>
            <person name="Abdulkadir J."/>
            <person name="Abebe A."/>
            <person name="Abera B."/>
            <person name="Abreu J."/>
            <person name="Acer S.C."/>
            <person name="Aftuck L."/>
            <person name="Alexander A."/>
            <person name="An P."/>
            <person name="Anderson E."/>
            <person name="Anderson S."/>
            <person name="Arachi H."/>
            <person name="Azer M."/>
            <person name="Bachantsang P."/>
            <person name="Barry A."/>
            <person name="Bayul T."/>
            <person name="Berlin A."/>
            <person name="Bessette D."/>
            <person name="Bloom T."/>
            <person name="Bloom T."/>
            <person name="Boguslavskiy L."/>
            <person name="Bonnet C."/>
            <person name="Boukhgalter B."/>
            <person name="Bourzgui I."/>
            <person name="Brown A."/>
            <person name="Cahill P."/>
            <person name="Channer S."/>
            <person name="Cheshatsang Y."/>
            <person name="Chuda L."/>
            <person name="Citroen M."/>
            <person name="Collymore A."/>
            <person name="Cooke P."/>
            <person name="Costello M."/>
            <person name="D'Aco K."/>
            <person name="Daza R."/>
            <person name="De Haan G."/>
            <person name="DeGray S."/>
            <person name="DeMaso C."/>
            <person name="Dhargay N."/>
            <person name="Dooley K."/>
            <person name="Dooley E."/>
            <person name="Doricent M."/>
            <person name="Dorje P."/>
            <person name="Dorjee K."/>
            <person name="Dupes A."/>
            <person name="Elong R."/>
            <person name="Falk J."/>
            <person name="Farina A."/>
            <person name="Faro S."/>
            <person name="Ferguson D."/>
            <person name="Fisher S."/>
            <person name="Foley C.D."/>
            <person name="Franke A."/>
            <person name="Friedrich D."/>
            <person name="Gadbois L."/>
            <person name="Gearin G."/>
            <person name="Gearin C.R."/>
            <person name="Giannoukos G."/>
            <person name="Goode T."/>
            <person name="Graham J."/>
            <person name="Grandbois E."/>
            <person name="Grewal S."/>
            <person name="Gyaltsen K."/>
            <person name="Hafez N."/>
            <person name="Hagos B."/>
            <person name="Hall J."/>
            <person name="Henson C."/>
            <person name="Hollinger A."/>
            <person name="Honan T."/>
            <person name="Huard M.D."/>
            <person name="Hughes L."/>
            <person name="Hurhula B."/>
            <person name="Husby M.E."/>
            <person name="Kamat A."/>
            <person name="Kanga B."/>
            <person name="Kashin S."/>
            <person name="Khazanovich D."/>
            <person name="Kisner P."/>
            <person name="Lance K."/>
            <person name="Lara M."/>
            <person name="Lee W."/>
            <person name="Lennon N."/>
            <person name="Letendre F."/>
            <person name="LeVine R."/>
            <person name="Lipovsky A."/>
            <person name="Liu X."/>
            <person name="Liu J."/>
            <person name="Liu S."/>
            <person name="Lokyitsang T."/>
            <person name="Lokyitsang Y."/>
            <person name="Lubonja R."/>
            <person name="Lui A."/>
            <person name="MacDonald P."/>
            <person name="Magnisalis V."/>
            <person name="Maru K."/>
            <person name="Matthews C."/>
            <person name="McCusker W."/>
            <person name="McDonough S."/>
            <person name="Mehta T."/>
            <person name="Meldrim J."/>
            <person name="Meneus L."/>
            <person name="Mihai O."/>
            <person name="Mihalev A."/>
            <person name="Mihova T."/>
            <person name="Mittelman R."/>
            <person name="Mlenga V."/>
            <person name="Montmayeur A."/>
            <person name="Mulrain L."/>
            <person name="Navidi A."/>
            <person name="Naylor J."/>
            <person name="Negash T."/>
            <person name="Nguyen T."/>
            <person name="Nguyen N."/>
            <person name="Nicol R."/>
            <person name="Norbu C."/>
            <person name="Norbu N."/>
            <person name="Novod N."/>
            <person name="O'Neill B."/>
            <person name="Osman S."/>
            <person name="Markiewicz E."/>
            <person name="Oyono O.L."/>
            <person name="Patti C."/>
            <person name="Phunkhang P."/>
            <person name="Pierre F."/>
            <person name="Priest M."/>
            <person name="Raghuraman S."/>
            <person name="Rege F."/>
            <person name="Reyes R."/>
            <person name="Rise C."/>
            <person name="Rogov P."/>
            <person name="Ross K."/>
            <person name="Ryan E."/>
            <person name="Settipalli S."/>
            <person name="Shea T."/>
            <person name="Sherpa N."/>
            <person name="Shi L."/>
            <person name="Shih D."/>
            <person name="Sparrow T."/>
            <person name="Spaulding J."/>
            <person name="Stalker J."/>
            <person name="Stange-Thomann N."/>
            <person name="Stavropoulos S."/>
            <person name="Stone C."/>
            <person name="Strader C."/>
            <person name="Tesfaye S."/>
            <person name="Thomson T."/>
            <person name="Thoulutsang Y."/>
            <person name="Thoulutsang D."/>
            <person name="Topham K."/>
            <person name="Topping I."/>
            <person name="Tsamla T."/>
            <person name="Vassiliev H."/>
            <person name="Vo A."/>
            <person name="Wangchuk T."/>
            <person name="Wangdi T."/>
            <person name="Weiand M."/>
            <person name="Wilkinson J."/>
            <person name="Wilson A."/>
            <person name="Yadav S."/>
            <person name="Young G."/>
            <person name="Yu Q."/>
            <person name="Zembek L."/>
            <person name="Zhong D."/>
            <person name="Zimmer A."/>
            <person name="Zwirko Z."/>
            <person name="Jaffe D.B."/>
            <person name="Alvarez P."/>
            <person name="Brockman W."/>
            <person name="Butler J."/>
            <person name="Chin C."/>
            <person name="Gnerre S."/>
            <person name="MacCallum I."/>
            <person name="Graves J.A."/>
            <person name="Ponting C.P."/>
            <person name="Breen M."/>
            <person name="Samollow P.B."/>
            <person name="Lander E.S."/>
            <person name="Lindblad-Toh K."/>
        </authorList>
    </citation>
    <scope>NUCLEOTIDE SEQUENCE [LARGE SCALE GENOMIC DNA]</scope>
</reference>
<keyword evidence="4" id="KW-0336">GPI-anchor</keyword>
<dbReference type="SMART" id="SM00907">
    <property type="entry name" value="GDNF"/>
    <property type="match status" value="3"/>
</dbReference>
<gene>
    <name evidence="12" type="primary">GFRA3</name>
</gene>
<evidence type="ECO:0000256" key="5">
    <source>
        <dbReference type="ARBA" id="ARBA00022729"/>
    </source>
</evidence>
<comment type="similarity">
    <text evidence="2">Belongs to the GDNFR family.</text>
</comment>
<dbReference type="Pfam" id="PF02351">
    <property type="entry name" value="GDNF"/>
    <property type="match status" value="3"/>
</dbReference>
<dbReference type="KEGG" id="mdo:100024983"/>
<feature type="domain" description="GDNF/GAS1" evidence="11">
    <location>
        <begin position="243"/>
        <end position="336"/>
    </location>
</feature>
<evidence type="ECO:0000259" key="11">
    <source>
        <dbReference type="SMART" id="SM00907"/>
    </source>
</evidence>
<evidence type="ECO:0000256" key="3">
    <source>
        <dbReference type="ARBA" id="ARBA00022475"/>
    </source>
</evidence>
<dbReference type="InterPro" id="IPR016017">
    <property type="entry name" value="GDNF/GAS1"/>
</dbReference>
<evidence type="ECO:0000256" key="9">
    <source>
        <dbReference type="ARBA" id="ARBA00023288"/>
    </source>
</evidence>
<dbReference type="OrthoDB" id="9894700at2759"/>
<comment type="subcellular location">
    <subcellularLocation>
        <location evidence="1">Cell membrane</location>
        <topology evidence="1">Lipid-anchor</topology>
        <topology evidence="1">GPI-anchor</topology>
    </subcellularLocation>
</comment>
<keyword evidence="6" id="KW-0472">Membrane</keyword>
<keyword evidence="7" id="KW-0675">Receptor</keyword>
<dbReference type="InterPro" id="IPR037193">
    <property type="entry name" value="GDNF_alpha"/>
</dbReference>
<evidence type="ECO:0000256" key="6">
    <source>
        <dbReference type="ARBA" id="ARBA00023136"/>
    </source>
</evidence>
<dbReference type="Gene3D" id="1.10.220.110">
    <property type="entry name" value="GDNF binding domain"/>
    <property type="match status" value="1"/>
</dbReference>
<feature type="domain" description="GDNF/GAS1" evidence="11">
    <location>
        <begin position="37"/>
        <end position="116"/>
    </location>
</feature>
<feature type="domain" description="GDNF/GAS1" evidence="11">
    <location>
        <begin position="156"/>
        <end position="233"/>
    </location>
</feature>
<reference evidence="12" key="3">
    <citation type="submission" date="2025-09" db="UniProtKB">
        <authorList>
            <consortium name="Ensembl"/>
        </authorList>
    </citation>
    <scope>IDENTIFICATION</scope>
</reference>
<organism evidence="12 13">
    <name type="scientific">Monodelphis domestica</name>
    <name type="common">Gray short-tailed opossum</name>
    <dbReference type="NCBI Taxonomy" id="13616"/>
    <lineage>
        <taxon>Eukaryota</taxon>
        <taxon>Metazoa</taxon>
        <taxon>Chordata</taxon>
        <taxon>Craniata</taxon>
        <taxon>Vertebrata</taxon>
        <taxon>Euteleostomi</taxon>
        <taxon>Mammalia</taxon>
        <taxon>Metatheria</taxon>
        <taxon>Didelphimorphia</taxon>
        <taxon>Didelphidae</taxon>
        <taxon>Monodelphis</taxon>
    </lineage>
</organism>
<dbReference type="GO" id="GO:0038023">
    <property type="term" value="F:signaling receptor activity"/>
    <property type="evidence" value="ECO:0000318"/>
    <property type="project" value="GO_Central"/>
</dbReference>
<sequence>MPPGVLLFLFALLLLSLLPLLQAGDLSTMDSMATGNCIHARKLCLADPTCSTPFLYLETCFPFMASAPQKPEKQENCREAAQQLKNSSLSNCRCYWRMKNQDACLAIYWTIHSTLGFGDYDLGGSPYKEIVISKPWKFNHLHLDKFESGSQSHDLCLKSITLCTLNDKCSKLRLAYGEVCSVARCQPQKCQEELRVFFEQVADHYANALLFCPCDNGDDVCGARRQNTIAPSCASPMGDLPNCLILWNTCLQDFLCRSRLADFQMYCYHMDPPGTCVERHSGRCLKAYMGLIGTVMTPNYISNVSAEVAVSCSCQGSGNQLEECKHIEESFSRNPCLTKAIETQMEFHRQLLSKSFSTAISRKSFKGFEDPSYSVETDQDKNLAGRLQSWVPSISLGSLILVLLLLSTLG</sequence>
<dbReference type="RefSeq" id="XP_007473737.1">
    <property type="nucleotide sequence ID" value="XM_007473675.3"/>
</dbReference>
<dbReference type="AlphaFoldDB" id="F7CXX6"/>
<dbReference type="GeneTree" id="ENSGT00940000161256"/>
<dbReference type="HOGENOM" id="CLU_040179_1_0_1"/>
<dbReference type="FunCoup" id="F7CXX6">
    <property type="interactions" value="7"/>
</dbReference>
<dbReference type="InParanoid" id="F7CXX6"/>
<keyword evidence="3" id="KW-1003">Cell membrane</keyword>
<evidence type="ECO:0000256" key="10">
    <source>
        <dbReference type="SAM" id="SignalP"/>
    </source>
</evidence>
<dbReference type="STRING" id="13616.ENSMODP00000015259"/>
<dbReference type="PANTHER" id="PTHR10269:SF15">
    <property type="entry name" value="GDNF FAMILY RECEPTOR ALPHA-3"/>
    <property type="match status" value="1"/>
</dbReference>
<reference evidence="12" key="2">
    <citation type="submission" date="2025-08" db="UniProtKB">
        <authorList>
            <consortium name="Ensembl"/>
        </authorList>
    </citation>
    <scope>IDENTIFICATION</scope>
</reference>
<keyword evidence="5 10" id="KW-0732">Signal</keyword>
<dbReference type="GO" id="GO:0007399">
    <property type="term" value="P:nervous system development"/>
    <property type="evidence" value="ECO:0000318"/>
    <property type="project" value="GO_Central"/>
</dbReference>
<dbReference type="SUPFAM" id="SSF110035">
    <property type="entry name" value="GDNF receptor-like"/>
    <property type="match status" value="1"/>
</dbReference>
<dbReference type="GO" id="GO:0009897">
    <property type="term" value="C:external side of plasma membrane"/>
    <property type="evidence" value="ECO:0000318"/>
    <property type="project" value="GO_Central"/>
</dbReference>
<dbReference type="Ensembl" id="ENSMODT00000015544.4">
    <property type="protein sequence ID" value="ENSMODP00000015259.3"/>
    <property type="gene ID" value="ENSMODG00000012187.4"/>
</dbReference>
<evidence type="ECO:0000256" key="2">
    <source>
        <dbReference type="ARBA" id="ARBA00005961"/>
    </source>
</evidence>
<name>F7CXX6_MONDO</name>
<dbReference type="PRINTS" id="PR01316">
    <property type="entry name" value="GDNFRECEPTOR"/>
</dbReference>
<dbReference type="eggNOG" id="ENOG502QWSW">
    <property type="taxonomic scope" value="Eukaryota"/>
</dbReference>
<dbReference type="CTD" id="2676"/>
<feature type="signal peptide" evidence="10">
    <location>
        <begin position="1"/>
        <end position="23"/>
    </location>
</feature>
<dbReference type="Proteomes" id="UP000002280">
    <property type="component" value="Chromosome 1"/>
</dbReference>
<evidence type="ECO:0000256" key="8">
    <source>
        <dbReference type="ARBA" id="ARBA00023180"/>
    </source>
</evidence>
<evidence type="ECO:0000313" key="13">
    <source>
        <dbReference type="Proteomes" id="UP000002280"/>
    </source>
</evidence>